<evidence type="ECO:0000313" key="4">
    <source>
        <dbReference type="Proteomes" id="UP000433071"/>
    </source>
</evidence>
<feature type="domain" description="Amine oxidase" evidence="2">
    <location>
        <begin position="56"/>
        <end position="129"/>
    </location>
</feature>
<dbReference type="AlphaFoldDB" id="A0A6I3M505"/>
<feature type="compositionally biased region" description="Pro residues" evidence="1">
    <location>
        <begin position="36"/>
        <end position="50"/>
    </location>
</feature>
<accession>A0A6I3M505</accession>
<dbReference type="GO" id="GO:0016491">
    <property type="term" value="F:oxidoreductase activity"/>
    <property type="evidence" value="ECO:0007669"/>
    <property type="project" value="InterPro"/>
</dbReference>
<evidence type="ECO:0000256" key="1">
    <source>
        <dbReference type="SAM" id="MobiDB-lite"/>
    </source>
</evidence>
<dbReference type="SUPFAM" id="SSF51905">
    <property type="entry name" value="FAD/NAD(P)-binding domain"/>
    <property type="match status" value="2"/>
</dbReference>
<dbReference type="InterPro" id="IPR036188">
    <property type="entry name" value="FAD/NAD-bd_sf"/>
</dbReference>
<dbReference type="OrthoDB" id="337830at2"/>
<dbReference type="SUPFAM" id="SSF54373">
    <property type="entry name" value="FAD-linked reductases, C-terminal domain"/>
    <property type="match status" value="1"/>
</dbReference>
<evidence type="ECO:0000259" key="2">
    <source>
        <dbReference type="Pfam" id="PF01593"/>
    </source>
</evidence>
<feature type="domain" description="Amine oxidase" evidence="2">
    <location>
        <begin position="146"/>
        <end position="219"/>
    </location>
</feature>
<dbReference type="PANTHER" id="PTHR10742:SF410">
    <property type="entry name" value="LYSINE-SPECIFIC HISTONE DEMETHYLASE 2"/>
    <property type="match status" value="1"/>
</dbReference>
<dbReference type="Gene3D" id="3.50.50.60">
    <property type="entry name" value="FAD/NAD(P)-binding domain"/>
    <property type="match status" value="2"/>
</dbReference>
<dbReference type="InterPro" id="IPR050281">
    <property type="entry name" value="Flavin_monoamine_oxidase"/>
</dbReference>
<sequence length="491" mass="50053">MDARGPAGGMPRRAFLAATLGGLAVTLAACTDGGPTPTPTPTRTPAPSPTPSAGGVPAPEAFLRSRWSRDPFTRGAFSFEAVGSTPELRRALAEPIADRLVIAGEGTSSDAPGTVHGAYAEGVRAARTIADLADEGDRIAVIGAGIAGLAAARTLADAGHDVVVVEAGTSLGGRLRTVEDDAFGGPVVLGSVFASDGAELRPVLAEAGVATRPFTPNVQARTPDGVVAEPSPAGWEAIAIAQEWAAGNSADVSLTNALIRSGAVPISGEPGADGLSPRDWLVNAISTGVEPTTGAAPTRVSAKRFDADMVWRPTSRVVSGWSALIDRLADGLAIAGSSVVTTITVGDDGVGLRLDTGESLRMHRVIVTASVGVLKTDTITFDPPLPLLHQRAIGVLGMGASDVVWLAFDEPFWRADAAGATPTDGTSGDANVFTLVGATPTVAAWLDVGVDPRRPVLLGILAAEHARRLAELDDDDALAEVLASLEPFAPR</sequence>
<organism evidence="3 4">
    <name type="scientific">Agromyces bracchium</name>
    <dbReference type="NCBI Taxonomy" id="88376"/>
    <lineage>
        <taxon>Bacteria</taxon>
        <taxon>Bacillati</taxon>
        <taxon>Actinomycetota</taxon>
        <taxon>Actinomycetes</taxon>
        <taxon>Micrococcales</taxon>
        <taxon>Microbacteriaceae</taxon>
        <taxon>Agromyces</taxon>
    </lineage>
</organism>
<dbReference type="RefSeq" id="WP_155050304.1">
    <property type="nucleotide sequence ID" value="NZ_BAAAIB010000006.1"/>
</dbReference>
<keyword evidence="4" id="KW-1185">Reference proteome</keyword>
<feature type="region of interest" description="Disordered" evidence="1">
    <location>
        <begin position="31"/>
        <end position="59"/>
    </location>
</feature>
<dbReference type="Proteomes" id="UP000433071">
    <property type="component" value="Unassembled WGS sequence"/>
</dbReference>
<proteinExistence type="predicted"/>
<reference evidence="3 4" key="1">
    <citation type="submission" date="2019-11" db="EMBL/GenBank/DDBJ databases">
        <title>Agromyces kandeliae sp. nov., isolated from mangrove soil.</title>
        <authorList>
            <person name="Wang R."/>
        </authorList>
    </citation>
    <scope>NUCLEOTIDE SEQUENCE [LARGE SCALE GENOMIC DNA]</scope>
    <source>
        <strain evidence="3 4">JCM 11433</strain>
    </source>
</reference>
<dbReference type="InterPro" id="IPR002937">
    <property type="entry name" value="Amino_oxidase"/>
</dbReference>
<dbReference type="PANTHER" id="PTHR10742">
    <property type="entry name" value="FLAVIN MONOAMINE OXIDASE"/>
    <property type="match status" value="1"/>
</dbReference>
<dbReference type="Pfam" id="PF01593">
    <property type="entry name" value="Amino_oxidase"/>
    <property type="match status" value="3"/>
</dbReference>
<dbReference type="EMBL" id="WMLB01000006">
    <property type="protein sequence ID" value="MTH67217.1"/>
    <property type="molecule type" value="Genomic_DNA"/>
</dbReference>
<feature type="domain" description="Amine oxidase" evidence="2">
    <location>
        <begin position="311"/>
        <end position="488"/>
    </location>
</feature>
<comment type="caution">
    <text evidence="3">The sequence shown here is derived from an EMBL/GenBank/DDBJ whole genome shotgun (WGS) entry which is preliminary data.</text>
</comment>
<protein>
    <submittedName>
        <fullName evidence="3">NAD(P)-binding protein</fullName>
    </submittedName>
</protein>
<gene>
    <name evidence="3" type="ORF">GJ743_02375</name>
</gene>
<evidence type="ECO:0000313" key="3">
    <source>
        <dbReference type="EMBL" id="MTH67217.1"/>
    </source>
</evidence>
<dbReference type="PROSITE" id="PS51257">
    <property type="entry name" value="PROKAR_LIPOPROTEIN"/>
    <property type="match status" value="1"/>
</dbReference>
<name>A0A6I3M505_9MICO</name>